<dbReference type="EMBL" id="NJBO01000004">
    <property type="protein sequence ID" value="TKJ43516.1"/>
    <property type="molecule type" value="Genomic_DNA"/>
</dbReference>
<dbReference type="Pfam" id="PF13185">
    <property type="entry name" value="GAF_2"/>
    <property type="match status" value="1"/>
</dbReference>
<keyword evidence="4" id="KW-0597">Phosphoprotein</keyword>
<evidence type="ECO:0000256" key="6">
    <source>
        <dbReference type="ARBA" id="ARBA00022777"/>
    </source>
</evidence>
<comment type="caution">
    <text evidence="13">The sequence shown here is derived from an EMBL/GenBank/DDBJ whole genome shotgun (WGS) entry which is preliminary data.</text>
</comment>
<feature type="compositionally biased region" description="Basic and acidic residues" evidence="8">
    <location>
        <begin position="1"/>
        <end position="29"/>
    </location>
</feature>
<evidence type="ECO:0000313" key="14">
    <source>
        <dbReference type="Proteomes" id="UP000317778"/>
    </source>
</evidence>
<dbReference type="FunFam" id="3.30.565.10:FF:000006">
    <property type="entry name" value="Sensor histidine kinase WalK"/>
    <property type="match status" value="1"/>
</dbReference>
<comment type="catalytic activity">
    <reaction evidence="1">
        <text>ATP + protein L-histidine = ADP + protein N-phospho-L-histidine.</text>
        <dbReference type="EC" id="2.7.13.3"/>
    </reaction>
</comment>
<dbReference type="Gene3D" id="3.30.565.10">
    <property type="entry name" value="Histidine kinase-like ATPase, C-terminal domain"/>
    <property type="match status" value="1"/>
</dbReference>
<dbReference type="Gene3D" id="6.10.340.10">
    <property type="match status" value="1"/>
</dbReference>
<dbReference type="Gene3D" id="1.10.287.130">
    <property type="match status" value="1"/>
</dbReference>
<dbReference type="PROSITE" id="PS50885">
    <property type="entry name" value="HAMP"/>
    <property type="match status" value="1"/>
</dbReference>
<dbReference type="InterPro" id="IPR003661">
    <property type="entry name" value="HisK_dim/P_dom"/>
</dbReference>
<dbReference type="InterPro" id="IPR000014">
    <property type="entry name" value="PAS"/>
</dbReference>
<dbReference type="SMART" id="SM00304">
    <property type="entry name" value="HAMP"/>
    <property type="match status" value="1"/>
</dbReference>
<dbReference type="InterPro" id="IPR036890">
    <property type="entry name" value="HATPase_C_sf"/>
</dbReference>
<evidence type="ECO:0000256" key="5">
    <source>
        <dbReference type="ARBA" id="ARBA00022679"/>
    </source>
</evidence>
<evidence type="ECO:0000259" key="11">
    <source>
        <dbReference type="PROSITE" id="PS50113"/>
    </source>
</evidence>
<dbReference type="Pfam" id="PF00512">
    <property type="entry name" value="HisKA"/>
    <property type="match status" value="1"/>
</dbReference>
<dbReference type="InterPro" id="IPR036097">
    <property type="entry name" value="HisK_dim/P_sf"/>
</dbReference>
<evidence type="ECO:0000256" key="1">
    <source>
        <dbReference type="ARBA" id="ARBA00000085"/>
    </source>
</evidence>
<dbReference type="InterPro" id="IPR000700">
    <property type="entry name" value="PAS-assoc_C"/>
</dbReference>
<evidence type="ECO:0000256" key="2">
    <source>
        <dbReference type="ARBA" id="ARBA00004370"/>
    </source>
</evidence>
<protein>
    <recommendedName>
        <fullName evidence="3">histidine kinase</fullName>
        <ecNumber evidence="3">2.7.13.3</ecNumber>
    </recommendedName>
</protein>
<dbReference type="GO" id="GO:0000155">
    <property type="term" value="F:phosphorelay sensor kinase activity"/>
    <property type="evidence" value="ECO:0007669"/>
    <property type="project" value="InterPro"/>
</dbReference>
<dbReference type="Pfam" id="PF02518">
    <property type="entry name" value="HATPase_c"/>
    <property type="match status" value="1"/>
</dbReference>
<dbReference type="Pfam" id="PF00672">
    <property type="entry name" value="HAMP"/>
    <property type="match status" value="1"/>
</dbReference>
<dbReference type="InterPro" id="IPR003594">
    <property type="entry name" value="HATPase_dom"/>
</dbReference>
<accession>A0A532V8N5</accession>
<dbReference type="SMART" id="SM00091">
    <property type="entry name" value="PAS"/>
    <property type="match status" value="1"/>
</dbReference>
<dbReference type="GO" id="GO:0016020">
    <property type="term" value="C:membrane"/>
    <property type="evidence" value="ECO:0007669"/>
    <property type="project" value="UniProtKB-SubCell"/>
</dbReference>
<keyword evidence="5" id="KW-0808">Transferase</keyword>
<feature type="coiled-coil region" evidence="7">
    <location>
        <begin position="398"/>
        <end position="429"/>
    </location>
</feature>
<feature type="coiled-coil region" evidence="7">
    <location>
        <begin position="480"/>
        <end position="510"/>
    </location>
</feature>
<dbReference type="SUPFAM" id="SSF47384">
    <property type="entry name" value="Homodimeric domain of signal transducing histidine kinase"/>
    <property type="match status" value="1"/>
</dbReference>
<dbReference type="SUPFAM" id="SSF55781">
    <property type="entry name" value="GAF domain-like"/>
    <property type="match status" value="1"/>
</dbReference>
<evidence type="ECO:0000256" key="4">
    <source>
        <dbReference type="ARBA" id="ARBA00022553"/>
    </source>
</evidence>
<feature type="domain" description="PAS" evidence="10">
    <location>
        <begin position="104"/>
        <end position="174"/>
    </location>
</feature>
<feature type="domain" description="HAMP" evidence="12">
    <location>
        <begin position="428"/>
        <end position="481"/>
    </location>
</feature>
<dbReference type="InterPro" id="IPR005467">
    <property type="entry name" value="His_kinase_dom"/>
</dbReference>
<dbReference type="SMART" id="SM00387">
    <property type="entry name" value="HATPase_c"/>
    <property type="match status" value="1"/>
</dbReference>
<evidence type="ECO:0000256" key="7">
    <source>
        <dbReference type="SAM" id="Coils"/>
    </source>
</evidence>
<evidence type="ECO:0000259" key="10">
    <source>
        <dbReference type="PROSITE" id="PS50112"/>
    </source>
</evidence>
<dbReference type="CDD" id="cd00082">
    <property type="entry name" value="HisKA"/>
    <property type="match status" value="1"/>
</dbReference>
<dbReference type="Pfam" id="PF13426">
    <property type="entry name" value="PAS_9"/>
    <property type="match status" value="1"/>
</dbReference>
<dbReference type="SUPFAM" id="SSF55874">
    <property type="entry name" value="ATPase domain of HSP90 chaperone/DNA topoisomerase II/histidine kinase"/>
    <property type="match status" value="1"/>
</dbReference>
<dbReference type="InterPro" id="IPR035965">
    <property type="entry name" value="PAS-like_dom_sf"/>
</dbReference>
<dbReference type="PROSITE" id="PS50112">
    <property type="entry name" value="PAS"/>
    <property type="match status" value="1"/>
</dbReference>
<evidence type="ECO:0000259" key="12">
    <source>
        <dbReference type="PROSITE" id="PS50885"/>
    </source>
</evidence>
<dbReference type="PROSITE" id="PS50113">
    <property type="entry name" value="PAC"/>
    <property type="match status" value="1"/>
</dbReference>
<feature type="domain" description="PAC" evidence="11">
    <location>
        <begin position="176"/>
        <end position="228"/>
    </location>
</feature>
<evidence type="ECO:0000313" key="13">
    <source>
        <dbReference type="EMBL" id="TKJ43516.1"/>
    </source>
</evidence>
<dbReference type="Gene3D" id="3.30.450.40">
    <property type="match status" value="1"/>
</dbReference>
<dbReference type="SMART" id="SM00065">
    <property type="entry name" value="GAF"/>
    <property type="match status" value="1"/>
</dbReference>
<dbReference type="SUPFAM" id="SSF55785">
    <property type="entry name" value="PYP-like sensor domain (PAS domain)"/>
    <property type="match status" value="1"/>
</dbReference>
<evidence type="ECO:0000259" key="9">
    <source>
        <dbReference type="PROSITE" id="PS50109"/>
    </source>
</evidence>
<dbReference type="InterPro" id="IPR029016">
    <property type="entry name" value="GAF-like_dom_sf"/>
</dbReference>
<dbReference type="Proteomes" id="UP000317778">
    <property type="component" value="Unassembled WGS sequence"/>
</dbReference>
<dbReference type="InterPro" id="IPR003018">
    <property type="entry name" value="GAF"/>
</dbReference>
<feature type="region of interest" description="Disordered" evidence="8">
    <location>
        <begin position="1"/>
        <end position="47"/>
    </location>
</feature>
<proteinExistence type="predicted"/>
<dbReference type="InterPro" id="IPR004358">
    <property type="entry name" value="Sig_transdc_His_kin-like_C"/>
</dbReference>
<dbReference type="EC" id="2.7.13.3" evidence="3"/>
<dbReference type="PANTHER" id="PTHR43304:SF1">
    <property type="entry name" value="PAC DOMAIN-CONTAINING PROTEIN"/>
    <property type="match status" value="1"/>
</dbReference>
<dbReference type="InterPro" id="IPR052162">
    <property type="entry name" value="Sensor_kinase/Photoreceptor"/>
</dbReference>
<keyword evidence="7" id="KW-0175">Coiled coil</keyword>
<name>A0A532V8N5_UNCT6</name>
<dbReference type="Gene3D" id="3.30.450.20">
    <property type="entry name" value="PAS domain"/>
    <property type="match status" value="1"/>
</dbReference>
<dbReference type="PANTHER" id="PTHR43304">
    <property type="entry name" value="PHYTOCHROME-LIKE PROTEIN CPH1"/>
    <property type="match status" value="1"/>
</dbReference>
<dbReference type="PROSITE" id="PS50109">
    <property type="entry name" value="HIS_KIN"/>
    <property type="match status" value="1"/>
</dbReference>
<dbReference type="SMART" id="SM00388">
    <property type="entry name" value="HisKA"/>
    <property type="match status" value="1"/>
</dbReference>
<keyword evidence="6" id="KW-0418">Kinase</keyword>
<dbReference type="AlphaFoldDB" id="A0A532V8N5"/>
<dbReference type="NCBIfam" id="TIGR00229">
    <property type="entry name" value="sensory_box"/>
    <property type="match status" value="1"/>
</dbReference>
<dbReference type="PRINTS" id="PR00344">
    <property type="entry name" value="BCTRLSENSOR"/>
</dbReference>
<organism evidence="13 14">
    <name type="scientific">candidate division TA06 bacterium B3_TA06</name>
    <dbReference type="NCBI Taxonomy" id="2012487"/>
    <lineage>
        <taxon>Bacteria</taxon>
        <taxon>Bacteria division TA06</taxon>
    </lineage>
</organism>
<sequence length="753" mass="85877">MSAEADREKHASLNTKRSDARRKENDVGRKRLSTGKAATDKGKKKTQGSTAYKLEDLLELISSGKDYPASHLMELVSNDGEIRRLIEAFRVREERLRSEPELESEELYRTLVNTAQEGIILDDPDDIILFTNPTVSALLGYSQEELVGRSLFDFVPPEETELLRSQTARRMEGETSRYELTLVHKEGMRHRTLVTAAPLYDSGGKFYASMAILTDITELKRAEEEIKRRSEELGALFKTSTELSSTLDEEEVGRLISERAKDLIPSDGCTFYRFDSSSEKLVPIATTVMESYEQRMAYEVPLGEGVTGRAAAERRPIIANNIHKDPKAPRVPGGKDLPTCLLSVPLLARGELLGAMTLLRTSQEEFEEHDLQLFTHFARQAAGAFANSYLFRKLREFNETLERKVGERTAELERAKVELEEVHSRYKQRVTDRLSRIAPAMEKVSVGDFSKNIPLPEEEDEFTELLVGLNLMIDDLRFMFQENRRRSEELRQLNENLEQIVGQRTAELKESNRKTAAFARELEEMIYVTSHDLKTPLRAISGFSQFLYVDYHDKLGREGQLYLTRLIDATKRMERLLDDLLATSAVSRTEGVFERVPAGDLIKEAIKLVNLDENADVVYDPDALPLVPCDRFKMIEVFYNLISNGLKFNDKPRKQVSITAKTSMGFWEFMIADNGIGIEKRHYERIFKIFQRLHQRGAYEGTGVGLSMVKRVIEEHNGRIWVESHLGVGTIFHFTLPVQREEDDKAANSERST</sequence>
<feature type="domain" description="Histidine kinase" evidence="9">
    <location>
        <begin position="528"/>
        <end position="740"/>
    </location>
</feature>
<reference evidence="13 14" key="1">
    <citation type="submission" date="2017-06" db="EMBL/GenBank/DDBJ databases">
        <title>Novel microbial phyla capable of carbon fixation and sulfur reduction in deep-sea sediments.</title>
        <authorList>
            <person name="Huang J."/>
            <person name="Baker B."/>
            <person name="Wang Y."/>
        </authorList>
    </citation>
    <scope>NUCLEOTIDE SEQUENCE [LARGE SCALE GENOMIC DNA]</scope>
    <source>
        <strain evidence="13">B3_TA06</strain>
    </source>
</reference>
<dbReference type="SUPFAM" id="SSF158472">
    <property type="entry name" value="HAMP domain-like"/>
    <property type="match status" value="1"/>
</dbReference>
<comment type="subcellular location">
    <subcellularLocation>
        <location evidence="2">Membrane</location>
    </subcellularLocation>
</comment>
<dbReference type="CDD" id="cd00130">
    <property type="entry name" value="PAS"/>
    <property type="match status" value="1"/>
</dbReference>
<dbReference type="InterPro" id="IPR003660">
    <property type="entry name" value="HAMP_dom"/>
</dbReference>
<evidence type="ECO:0000256" key="3">
    <source>
        <dbReference type="ARBA" id="ARBA00012438"/>
    </source>
</evidence>
<gene>
    <name evidence="13" type="ORF">CEE36_04055</name>
</gene>
<evidence type="ECO:0000256" key="8">
    <source>
        <dbReference type="SAM" id="MobiDB-lite"/>
    </source>
</evidence>